<dbReference type="PANTHER" id="PTHR43738">
    <property type="entry name" value="ABC TRANSPORTER, MEMBRANE PROTEIN"/>
    <property type="match status" value="1"/>
</dbReference>
<dbReference type="Pfam" id="PF02687">
    <property type="entry name" value="FtsX"/>
    <property type="match status" value="1"/>
</dbReference>
<dbReference type="eggNOG" id="COG0577">
    <property type="taxonomic scope" value="Bacteria"/>
</dbReference>
<comment type="caution">
    <text evidence="9">The sequence shown here is derived from an EMBL/GenBank/DDBJ whole genome shotgun (WGS) entry which is preliminary data.</text>
</comment>
<dbReference type="InterPro" id="IPR051125">
    <property type="entry name" value="ABC-4/HrtB_transporter"/>
</dbReference>
<dbReference type="STRING" id="1229780.BN381_80166"/>
<evidence type="ECO:0000256" key="6">
    <source>
        <dbReference type="ARBA" id="ARBA00023136"/>
    </source>
</evidence>
<dbReference type="GO" id="GO:0005886">
    <property type="term" value="C:plasma membrane"/>
    <property type="evidence" value="ECO:0007669"/>
    <property type="project" value="UniProtKB-SubCell"/>
</dbReference>
<proteinExistence type="predicted"/>
<keyword evidence="10" id="KW-1185">Reference proteome</keyword>
<evidence type="ECO:0000256" key="1">
    <source>
        <dbReference type="ARBA" id="ARBA00004651"/>
    </source>
</evidence>
<organism evidence="9 10">
    <name type="scientific">Candidatus Neomicrothrix parvicella RN1</name>
    <dbReference type="NCBI Taxonomy" id="1229780"/>
    <lineage>
        <taxon>Bacteria</taxon>
        <taxon>Bacillati</taxon>
        <taxon>Actinomycetota</taxon>
        <taxon>Acidimicrobiia</taxon>
        <taxon>Acidimicrobiales</taxon>
        <taxon>Microthrixaceae</taxon>
        <taxon>Candidatus Neomicrothrix</taxon>
    </lineage>
</organism>
<keyword evidence="3" id="KW-1003">Cell membrane</keyword>
<name>R4Z6T5_9ACTN</name>
<dbReference type="SUPFAM" id="SSF81340">
    <property type="entry name" value="Clc chloride channel"/>
    <property type="match status" value="1"/>
</dbReference>
<sequence length="361" mass="37325">MFLALRDLRFARGRFALVGLVIGLVALMATLLSGLANGLVDDGISGLRNLPLTNLAFQPGADGTFSRSTLTDANLQAFEGLDGVQASPIGVSFFNAKKADGSTIDMALFGISENSFLAPAGEAKRSLAGPPGIILSHEFEAEGLSVGDELTIVGVDERLPVLGFTYSGSYGHVPIAFTSLSTWQSLLYGNNAKGRFSAIALKAPDGMSFTSAEKASDTEVISKVAAYAGSPGYTGETSTMSLIQNFLVVISALIVGAFFTVWTVQRTGQIGLLKALGASNGYVLRDALGQMAIVLVGTVATGSLVAVGLGQFVGGEAPFRLAAGPILTSMGLLIVFGLVGCLIAVRRITSVDPIVALRSQP</sequence>
<gene>
    <name evidence="9" type="ORF">BN381_80166</name>
</gene>
<keyword evidence="2" id="KW-0813">Transport</keyword>
<feature type="domain" description="ABC3 transporter permease C-terminal" evidence="8">
    <location>
        <begin position="246"/>
        <end position="353"/>
    </location>
</feature>
<evidence type="ECO:0000256" key="2">
    <source>
        <dbReference type="ARBA" id="ARBA00022448"/>
    </source>
</evidence>
<dbReference type="InterPro" id="IPR003838">
    <property type="entry name" value="ABC3_permease_C"/>
</dbReference>
<evidence type="ECO:0000256" key="4">
    <source>
        <dbReference type="ARBA" id="ARBA00022692"/>
    </source>
</evidence>
<evidence type="ECO:0000259" key="8">
    <source>
        <dbReference type="Pfam" id="PF02687"/>
    </source>
</evidence>
<dbReference type="HOGENOM" id="CLU_060907_0_0_11"/>
<dbReference type="OrthoDB" id="5242186at2"/>
<reference evidence="9 10" key="1">
    <citation type="journal article" date="2013" name="ISME J.">
        <title>Metabolic model for the filamentous 'Candidatus Microthrix parvicella' based on genomic and metagenomic analyses.</title>
        <authorList>
            <person name="Jon McIlroy S."/>
            <person name="Kristiansen R."/>
            <person name="Albertsen M."/>
            <person name="Michael Karst S."/>
            <person name="Rossetti S."/>
            <person name="Lund Nielsen J."/>
            <person name="Tandoi V."/>
            <person name="James Seviour R."/>
            <person name="Nielsen P.H."/>
        </authorList>
    </citation>
    <scope>NUCLEOTIDE SEQUENCE [LARGE SCALE GENOMIC DNA]</scope>
    <source>
        <strain evidence="9 10">RN1</strain>
    </source>
</reference>
<dbReference type="EMBL" id="CANL01000078">
    <property type="protein sequence ID" value="CCM65636.1"/>
    <property type="molecule type" value="Genomic_DNA"/>
</dbReference>
<dbReference type="PANTHER" id="PTHR43738:SF1">
    <property type="entry name" value="HEMIN TRANSPORT SYSTEM PERMEASE PROTEIN HRTB-RELATED"/>
    <property type="match status" value="1"/>
</dbReference>
<evidence type="ECO:0000313" key="10">
    <source>
        <dbReference type="Proteomes" id="UP000018291"/>
    </source>
</evidence>
<dbReference type="Proteomes" id="UP000018291">
    <property type="component" value="Unassembled WGS sequence"/>
</dbReference>
<keyword evidence="6 7" id="KW-0472">Membrane</keyword>
<feature type="transmembrane region" description="Helical" evidence="7">
    <location>
        <begin position="246"/>
        <end position="264"/>
    </location>
</feature>
<evidence type="ECO:0000313" key="9">
    <source>
        <dbReference type="EMBL" id="CCM65636.1"/>
    </source>
</evidence>
<dbReference type="AlphaFoldDB" id="R4Z6T5"/>
<accession>R4Z6T5</accession>
<dbReference type="RefSeq" id="WP_012230540.1">
    <property type="nucleotide sequence ID" value="NZ_HG422565.1"/>
</dbReference>
<evidence type="ECO:0000256" key="3">
    <source>
        <dbReference type="ARBA" id="ARBA00022475"/>
    </source>
</evidence>
<keyword evidence="4 7" id="KW-0812">Transmembrane</keyword>
<comment type="subcellular location">
    <subcellularLocation>
        <location evidence="1">Cell membrane</location>
        <topology evidence="1">Multi-pass membrane protein</topology>
    </subcellularLocation>
</comment>
<protein>
    <submittedName>
        <fullName evidence="9">Putative ABC-type antimicrobial peptide transport system</fullName>
    </submittedName>
</protein>
<feature type="transmembrane region" description="Helical" evidence="7">
    <location>
        <begin position="292"/>
        <end position="314"/>
    </location>
</feature>
<evidence type="ECO:0000256" key="5">
    <source>
        <dbReference type="ARBA" id="ARBA00022989"/>
    </source>
</evidence>
<evidence type="ECO:0000256" key="7">
    <source>
        <dbReference type="SAM" id="Phobius"/>
    </source>
</evidence>
<dbReference type="InterPro" id="IPR014743">
    <property type="entry name" value="Cl-channel_core"/>
</dbReference>
<feature type="transmembrane region" description="Helical" evidence="7">
    <location>
        <begin position="326"/>
        <end position="345"/>
    </location>
</feature>
<keyword evidence="5 7" id="KW-1133">Transmembrane helix</keyword>